<dbReference type="PANTHER" id="PTHR12436">
    <property type="entry name" value="80 KDA MCM3-ASSOCIATED PROTEIN"/>
    <property type="match status" value="1"/>
</dbReference>
<evidence type="ECO:0000256" key="1">
    <source>
        <dbReference type="SAM" id="MobiDB-lite"/>
    </source>
</evidence>
<accession>A0A1Y1INU4</accession>
<reference evidence="3 4" key="1">
    <citation type="journal article" date="2014" name="Nat. Commun.">
        <title>Klebsormidium flaccidum genome reveals primary factors for plant terrestrial adaptation.</title>
        <authorList>
            <person name="Hori K."/>
            <person name="Maruyama F."/>
            <person name="Fujisawa T."/>
            <person name="Togashi T."/>
            <person name="Yamamoto N."/>
            <person name="Seo M."/>
            <person name="Sato S."/>
            <person name="Yamada T."/>
            <person name="Mori H."/>
            <person name="Tajima N."/>
            <person name="Moriyama T."/>
            <person name="Ikeuchi M."/>
            <person name="Watanabe M."/>
            <person name="Wada H."/>
            <person name="Kobayashi K."/>
            <person name="Saito M."/>
            <person name="Masuda T."/>
            <person name="Sasaki-Sekimoto Y."/>
            <person name="Mashiguchi K."/>
            <person name="Awai K."/>
            <person name="Shimojima M."/>
            <person name="Masuda S."/>
            <person name="Iwai M."/>
            <person name="Nobusawa T."/>
            <person name="Narise T."/>
            <person name="Kondo S."/>
            <person name="Saito H."/>
            <person name="Sato R."/>
            <person name="Murakawa M."/>
            <person name="Ihara Y."/>
            <person name="Oshima-Yamada Y."/>
            <person name="Ohtaka K."/>
            <person name="Satoh M."/>
            <person name="Sonobe K."/>
            <person name="Ishii M."/>
            <person name="Ohtani R."/>
            <person name="Kanamori-Sato M."/>
            <person name="Honoki R."/>
            <person name="Miyazaki D."/>
            <person name="Mochizuki H."/>
            <person name="Umetsu J."/>
            <person name="Higashi K."/>
            <person name="Shibata D."/>
            <person name="Kamiya Y."/>
            <person name="Sato N."/>
            <person name="Nakamura Y."/>
            <person name="Tabata S."/>
            <person name="Ida S."/>
            <person name="Kurokawa K."/>
            <person name="Ohta H."/>
        </authorList>
    </citation>
    <scope>NUCLEOTIDE SEQUENCE [LARGE SCALE GENOMIC DNA]</scope>
    <source>
        <strain evidence="3 4">NIES-2285</strain>
    </source>
</reference>
<feature type="domain" description="SAC3/GANP/THP3 conserved" evidence="2">
    <location>
        <begin position="619"/>
        <end position="825"/>
    </location>
</feature>
<dbReference type="AlphaFoldDB" id="A0A1Y1INU4"/>
<dbReference type="Proteomes" id="UP000054558">
    <property type="component" value="Unassembled WGS sequence"/>
</dbReference>
<feature type="compositionally biased region" description="Basic and acidic residues" evidence="1">
    <location>
        <begin position="356"/>
        <end position="371"/>
    </location>
</feature>
<dbReference type="EMBL" id="DF237571">
    <property type="protein sequence ID" value="GAQ90287.1"/>
    <property type="molecule type" value="Genomic_DNA"/>
</dbReference>
<feature type="compositionally biased region" description="Low complexity" evidence="1">
    <location>
        <begin position="277"/>
        <end position="291"/>
    </location>
</feature>
<dbReference type="InterPro" id="IPR005062">
    <property type="entry name" value="SAC3/GANP/THP3_conserved"/>
</dbReference>
<gene>
    <name evidence="3" type="ORF">KFL_006220060</name>
</gene>
<feature type="region of interest" description="Disordered" evidence="1">
    <location>
        <begin position="277"/>
        <end position="375"/>
    </location>
</feature>
<dbReference type="Pfam" id="PF03399">
    <property type="entry name" value="SAC3_GANP"/>
    <property type="match status" value="1"/>
</dbReference>
<name>A0A1Y1INU4_KLENI</name>
<evidence type="ECO:0000313" key="3">
    <source>
        <dbReference type="EMBL" id="GAQ90287.1"/>
    </source>
</evidence>
<feature type="compositionally biased region" description="Low complexity" evidence="1">
    <location>
        <begin position="189"/>
        <end position="216"/>
    </location>
</feature>
<feature type="compositionally biased region" description="Polar residues" evidence="1">
    <location>
        <begin position="308"/>
        <end position="328"/>
    </location>
</feature>
<feature type="compositionally biased region" description="Low complexity" evidence="1">
    <location>
        <begin position="157"/>
        <end position="181"/>
    </location>
</feature>
<dbReference type="Gene3D" id="1.25.40.990">
    <property type="match status" value="1"/>
</dbReference>
<dbReference type="OrthoDB" id="199574at2759"/>
<proteinExistence type="predicted"/>
<dbReference type="InterPro" id="IPR045107">
    <property type="entry name" value="SAC3/GANP/THP3"/>
</dbReference>
<dbReference type="STRING" id="105231.A0A1Y1INU4"/>
<feature type="region of interest" description="Disordered" evidence="1">
    <location>
        <begin position="1"/>
        <end position="248"/>
    </location>
</feature>
<feature type="compositionally biased region" description="Polar residues" evidence="1">
    <location>
        <begin position="222"/>
        <end position="231"/>
    </location>
</feature>
<feature type="compositionally biased region" description="Polar residues" evidence="1">
    <location>
        <begin position="39"/>
        <end position="49"/>
    </location>
</feature>
<protein>
    <recommendedName>
        <fullName evidence="2">SAC3/GANP/THP3 conserved domain-containing protein</fullName>
    </recommendedName>
</protein>
<evidence type="ECO:0000313" key="4">
    <source>
        <dbReference type="Proteomes" id="UP000054558"/>
    </source>
</evidence>
<feature type="region of interest" description="Disordered" evidence="1">
    <location>
        <begin position="423"/>
        <end position="582"/>
    </location>
</feature>
<feature type="compositionally biased region" description="Gly residues" evidence="1">
    <location>
        <begin position="14"/>
        <end position="24"/>
    </location>
</feature>
<dbReference type="OMA" id="TSLYMPE"/>
<dbReference type="PANTHER" id="PTHR12436:SF4">
    <property type="entry name" value="LEUKOCYTE RECEPTOR CLUSTER MEMBER 8"/>
    <property type="match status" value="1"/>
</dbReference>
<evidence type="ECO:0000259" key="2">
    <source>
        <dbReference type="Pfam" id="PF03399"/>
    </source>
</evidence>
<sequence length="898" mass="96929">MGDGAGQQEYSGYPGWGGQAGWGQGSYQQYPGYVETPAAWTQPSYQPPTDQVEAEPGPPGEERPGSQNVTAPEPPAPPQGSQSGAPPEYYFPQQEQQQAYAAPPQANGYPPTYNAYQYPPSQQGYEAGTYDYGQAQAPGYPPQPSAQADGSAGYPASGQYDYSGYYSQPAYDTQQAYQQPSYPYPPQAPQQYDYSQWPQYAATAQGDSSAAAQGATPEGGSQAYQAPSGYTQEFVATPSAGPTEANGSATSYASVVAHGQAANLGVTPEAALALSMALSQSRGAQQQSQQALPPPPQQGQPPSFAQAVSQQTGVKEWTWNTGKMQIPTNPRLAGNFAGKPKPLPKEPPQPAYVTVDAHKGPEAKPGGDAKASDFPPALRGYVQRCFERCKTDEQRRGVEVVLQEIIRTATRDNTLATTDWDTQAYPPILTGPALSKAGAGERRSRWEPEPPPPSSPGAEKKTRWGAERPSPTNGHPHPGLFSRLGLKKSTNMTWVRGQSPEKGAKPKPSPRGRKRGRKAAAAVPDDSRGSSSSESGGGTPRKKGAGKPTPEEVNRRERRSRRFEGPDGKKGRRRGEPVAGEASLRKDRAALLMAAAGQGAAEDIDWSTMTVKGTSQTVEKKFLRLTAAPDPSTVRPEPVLHQALAMVEATERDYYYRCDQLKSMRQDLTVQRIRNAFTVRVYETHARMALEFGDLAEYNQCQAQLKILYAEGLPGCVHEFAAYRLLYIVFHHSAGSADLLSELKGLSAEVKASHPVSHALKIRAAYSAHDYVSFFRLYDSAPNLNKRLLDLRVEKVRFEAVKRMTRAFRPNLQVAEVARVLGFAAATGPTAEVTPEEVDDCEEWLTAHGATVVTDKGESLLDTKVSQTALFIPVPAEAVAHGDANLAANAFFAKRTVA</sequence>
<organism evidence="3 4">
    <name type="scientific">Klebsormidium nitens</name>
    <name type="common">Green alga</name>
    <name type="synonym">Ulothrix nitens</name>
    <dbReference type="NCBI Taxonomy" id="105231"/>
    <lineage>
        <taxon>Eukaryota</taxon>
        <taxon>Viridiplantae</taxon>
        <taxon>Streptophyta</taxon>
        <taxon>Klebsormidiophyceae</taxon>
        <taxon>Klebsormidiales</taxon>
        <taxon>Klebsormidiaceae</taxon>
        <taxon>Klebsormidium</taxon>
    </lineage>
</organism>
<feature type="compositionally biased region" description="Basic residues" evidence="1">
    <location>
        <begin position="508"/>
        <end position="518"/>
    </location>
</feature>
<keyword evidence="4" id="KW-1185">Reference proteome</keyword>
<dbReference type="GO" id="GO:0005634">
    <property type="term" value="C:nucleus"/>
    <property type="evidence" value="ECO:0000318"/>
    <property type="project" value="GO_Central"/>
</dbReference>
<feature type="compositionally biased region" description="Basic and acidic residues" evidence="1">
    <location>
        <begin position="439"/>
        <end position="448"/>
    </location>
</feature>
<feature type="compositionally biased region" description="Low complexity" evidence="1">
    <location>
        <begin position="85"/>
        <end position="106"/>
    </location>
</feature>